<reference evidence="5 6" key="1">
    <citation type="journal article" date="2018" name="Sci. Adv.">
        <title>Multi-heme cytochromes provide a pathway for survival in energy-limited environments.</title>
        <authorList>
            <person name="Deng X."/>
            <person name="Dohmae N."/>
            <person name="Nealson K.H."/>
            <person name="Hashimoto K."/>
            <person name="Okamoto A."/>
        </authorList>
    </citation>
    <scope>NUCLEOTIDE SEQUENCE [LARGE SCALE GENOMIC DNA]</scope>
    <source>
        <strain evidence="5 6">IS5</strain>
    </source>
</reference>
<dbReference type="PANTHER" id="PTHR33746">
    <property type="entry name" value="RUBRERYTHRIN"/>
    <property type="match status" value="1"/>
</dbReference>
<proteinExistence type="predicted"/>
<dbReference type="PANTHER" id="PTHR33746:SF4">
    <property type="entry name" value="RUBRERYTHRIN"/>
    <property type="match status" value="1"/>
</dbReference>
<dbReference type="EMBL" id="AP017378">
    <property type="protein sequence ID" value="BBD09104.1"/>
    <property type="molecule type" value="Genomic_DNA"/>
</dbReference>
<dbReference type="InterPro" id="IPR009040">
    <property type="entry name" value="Ferritin-like_diiron"/>
</dbReference>
<evidence type="ECO:0000256" key="1">
    <source>
        <dbReference type="ARBA" id="ARBA00022448"/>
    </source>
</evidence>
<evidence type="ECO:0000259" key="4">
    <source>
        <dbReference type="PROSITE" id="PS50905"/>
    </source>
</evidence>
<keyword evidence="6" id="KW-1185">Reference proteome</keyword>
<evidence type="ECO:0000259" key="3">
    <source>
        <dbReference type="PROSITE" id="PS50903"/>
    </source>
</evidence>
<dbReference type="GO" id="GO:0016491">
    <property type="term" value="F:oxidoreductase activity"/>
    <property type="evidence" value="ECO:0007669"/>
    <property type="project" value="InterPro"/>
</dbReference>
<dbReference type="Gene3D" id="1.20.1260.10">
    <property type="match status" value="1"/>
</dbReference>
<dbReference type="PROSITE" id="PS50903">
    <property type="entry name" value="RUBREDOXIN_LIKE"/>
    <property type="match status" value="1"/>
</dbReference>
<evidence type="ECO:0000313" key="6">
    <source>
        <dbReference type="Proteomes" id="UP000269883"/>
    </source>
</evidence>
<evidence type="ECO:0000256" key="2">
    <source>
        <dbReference type="ARBA" id="ARBA00022982"/>
    </source>
</evidence>
<sequence length="164" mass="17792">MSKTEKNLKDAFAGESQANRKYLAFAAQAEKEGLATVAKLFRATAEAETIHAHNHLKALGAVGTTAENLQAAISGETFEFETMYPPMLEEAIAEGNKKAERAFRLANDAEKIHADLYQKYLDGLDAKADAEFYLCTVCGYIHENDAPDSCPICKAAAKAFVNLG</sequence>
<dbReference type="InterPro" id="IPR048574">
    <property type="entry name" value="RUBY_RBDX"/>
</dbReference>
<name>A0A2Z6B0V0_9BACT</name>
<dbReference type="AlphaFoldDB" id="A0A2Z6B0V0"/>
<feature type="domain" description="Ferritin-like diiron" evidence="4">
    <location>
        <begin position="1"/>
        <end position="128"/>
    </location>
</feature>
<dbReference type="Pfam" id="PF02915">
    <property type="entry name" value="Rubrerythrin"/>
    <property type="match status" value="1"/>
</dbReference>
<feature type="domain" description="Rubredoxin-like" evidence="3">
    <location>
        <begin position="130"/>
        <end position="163"/>
    </location>
</feature>
<dbReference type="InterPro" id="IPR009078">
    <property type="entry name" value="Ferritin-like_SF"/>
</dbReference>
<dbReference type="InterPro" id="IPR052753">
    <property type="entry name" value="Rbr2/Nigerythrin"/>
</dbReference>
<dbReference type="InterPro" id="IPR024934">
    <property type="entry name" value="Rubredoxin-like_dom"/>
</dbReference>
<dbReference type="CDD" id="cd01041">
    <property type="entry name" value="Rubrerythrin"/>
    <property type="match status" value="1"/>
</dbReference>
<dbReference type="RefSeq" id="WP_126379797.1">
    <property type="nucleotide sequence ID" value="NZ_AP017378.1"/>
</dbReference>
<keyword evidence="2" id="KW-0249">Electron transport</keyword>
<dbReference type="OrthoDB" id="9799749at2"/>
<dbReference type="Proteomes" id="UP000269883">
    <property type="component" value="Chromosome"/>
</dbReference>
<dbReference type="InterPro" id="IPR003251">
    <property type="entry name" value="Rr_diiron-bd_dom"/>
</dbReference>
<dbReference type="PROSITE" id="PS50905">
    <property type="entry name" value="FERRITIN_LIKE"/>
    <property type="match status" value="1"/>
</dbReference>
<evidence type="ECO:0000313" key="5">
    <source>
        <dbReference type="EMBL" id="BBD09104.1"/>
    </source>
</evidence>
<dbReference type="Gene3D" id="2.20.28.10">
    <property type="match status" value="1"/>
</dbReference>
<dbReference type="KEGG" id="dfl:DFE_2378"/>
<dbReference type="Pfam" id="PF21349">
    <property type="entry name" value="RUBY_RBDX"/>
    <property type="match status" value="1"/>
</dbReference>
<organism evidence="5 6">
    <name type="scientific">Desulfovibrio ferrophilus</name>
    <dbReference type="NCBI Taxonomy" id="241368"/>
    <lineage>
        <taxon>Bacteria</taxon>
        <taxon>Pseudomonadati</taxon>
        <taxon>Thermodesulfobacteriota</taxon>
        <taxon>Desulfovibrionia</taxon>
        <taxon>Desulfovibrionales</taxon>
        <taxon>Desulfovibrionaceae</taxon>
        <taxon>Desulfovibrio</taxon>
    </lineage>
</organism>
<gene>
    <name evidence="5" type="ORF">DFE_2378</name>
</gene>
<keyword evidence="1" id="KW-0813">Transport</keyword>
<dbReference type="SUPFAM" id="SSF47240">
    <property type="entry name" value="Ferritin-like"/>
    <property type="match status" value="1"/>
</dbReference>
<protein>
    <submittedName>
        <fullName evidence="5">Rubrerythrin</fullName>
    </submittedName>
</protein>
<dbReference type="InterPro" id="IPR012347">
    <property type="entry name" value="Ferritin-like"/>
</dbReference>
<dbReference type="SUPFAM" id="SSF57802">
    <property type="entry name" value="Rubredoxin-like"/>
    <property type="match status" value="1"/>
</dbReference>
<accession>A0A2Z6B0V0</accession>
<dbReference type="GO" id="GO:0005506">
    <property type="term" value="F:iron ion binding"/>
    <property type="evidence" value="ECO:0007669"/>
    <property type="project" value="InterPro"/>
</dbReference>